<accession>A0A8S5N6A5</accession>
<evidence type="ECO:0000313" key="1">
    <source>
        <dbReference type="EMBL" id="DAD89863.1"/>
    </source>
</evidence>
<sequence length="109" mass="12913">MKDLYVKLAGYFSLPVFCQEDIIFTQGIFRISCYVYTDETYEYQGETFKGENFKVFEAEIIGTENMYLEDRLKIHRAVLSYLDAGATIEEAEKRIKSEYKEIFKSEQKR</sequence>
<protein>
    <submittedName>
        <fullName evidence="1">Uncharacterized protein</fullName>
    </submittedName>
</protein>
<proteinExistence type="predicted"/>
<organism evidence="1">
    <name type="scientific">Myoviridae sp. ctsip2</name>
    <dbReference type="NCBI Taxonomy" id="2826705"/>
    <lineage>
        <taxon>Viruses</taxon>
        <taxon>Duplodnaviria</taxon>
        <taxon>Heunggongvirae</taxon>
        <taxon>Uroviricota</taxon>
        <taxon>Caudoviricetes</taxon>
    </lineage>
</organism>
<dbReference type="EMBL" id="BK015070">
    <property type="protein sequence ID" value="DAD89863.1"/>
    <property type="molecule type" value="Genomic_DNA"/>
</dbReference>
<reference evidence="1" key="1">
    <citation type="journal article" date="2021" name="Proc. Natl. Acad. Sci. U.S.A.">
        <title>A Catalog of Tens of Thousands of Viruses from Human Metagenomes Reveals Hidden Associations with Chronic Diseases.</title>
        <authorList>
            <person name="Tisza M.J."/>
            <person name="Buck C.B."/>
        </authorList>
    </citation>
    <scope>NUCLEOTIDE SEQUENCE</scope>
    <source>
        <strain evidence="1">Ctsip2</strain>
    </source>
</reference>
<name>A0A8S5N6A5_9CAUD</name>